<comment type="caution">
    <text evidence="6">The sequence shown here is derived from an EMBL/GenBank/DDBJ whole genome shotgun (WGS) entry which is preliminary data.</text>
</comment>
<dbReference type="PANTHER" id="PTHR12358:SF54">
    <property type="entry name" value="SPHINGOSINE KINASE RELATED PROTEIN"/>
    <property type="match status" value="1"/>
</dbReference>
<dbReference type="PROSITE" id="PS50146">
    <property type="entry name" value="DAGK"/>
    <property type="match status" value="1"/>
</dbReference>
<protein>
    <submittedName>
        <fullName evidence="6">Lipid kinase</fullName>
    </submittedName>
</protein>
<keyword evidence="1" id="KW-0808">Transferase</keyword>
<organism evidence="6 7">
    <name type="scientific">Thalassospira alkalitolerans</name>
    <dbReference type="NCBI Taxonomy" id="1293890"/>
    <lineage>
        <taxon>Bacteria</taxon>
        <taxon>Pseudomonadati</taxon>
        <taxon>Pseudomonadota</taxon>
        <taxon>Alphaproteobacteria</taxon>
        <taxon>Rhodospirillales</taxon>
        <taxon>Thalassospiraceae</taxon>
        <taxon>Thalassospira</taxon>
    </lineage>
</organism>
<proteinExistence type="predicted"/>
<keyword evidence="4" id="KW-0067">ATP-binding</keyword>
<evidence type="ECO:0000259" key="5">
    <source>
        <dbReference type="PROSITE" id="PS50146"/>
    </source>
</evidence>
<dbReference type="Gene3D" id="3.40.50.10330">
    <property type="entry name" value="Probable inorganic polyphosphate/atp-NAD kinase, domain 1"/>
    <property type="match status" value="1"/>
</dbReference>
<dbReference type="EMBL" id="JFKB01000020">
    <property type="protein sequence ID" value="OSQ44279.1"/>
    <property type="molecule type" value="Genomic_DNA"/>
</dbReference>
<name>A0A1Y2L6P8_9PROT</name>
<dbReference type="STRING" id="1293890.TALK_19200"/>
<dbReference type="InterPro" id="IPR045540">
    <property type="entry name" value="YegS/DAGK_C"/>
</dbReference>
<dbReference type="GO" id="GO:0016301">
    <property type="term" value="F:kinase activity"/>
    <property type="evidence" value="ECO:0007669"/>
    <property type="project" value="UniProtKB-KW"/>
</dbReference>
<dbReference type="Gene3D" id="2.60.200.40">
    <property type="match status" value="1"/>
</dbReference>
<dbReference type="Pfam" id="PF19279">
    <property type="entry name" value="YegS_C"/>
    <property type="match status" value="1"/>
</dbReference>
<dbReference type="Proteomes" id="UP000193396">
    <property type="component" value="Unassembled WGS sequence"/>
</dbReference>
<dbReference type="OrthoDB" id="142078at2"/>
<feature type="domain" description="DAGKc" evidence="5">
    <location>
        <begin position="32"/>
        <end position="135"/>
    </location>
</feature>
<evidence type="ECO:0000256" key="2">
    <source>
        <dbReference type="ARBA" id="ARBA00022741"/>
    </source>
</evidence>
<keyword evidence="3 6" id="KW-0418">Kinase</keyword>
<dbReference type="InterPro" id="IPR016064">
    <property type="entry name" value="NAD/diacylglycerol_kinase_sf"/>
</dbReference>
<reference evidence="6 7" key="1">
    <citation type="submission" date="2014-03" db="EMBL/GenBank/DDBJ databases">
        <title>The draft genome sequence of Thalassospira alkalitolerans JCM 18968.</title>
        <authorList>
            <person name="Lai Q."/>
            <person name="Shao Z."/>
        </authorList>
    </citation>
    <scope>NUCLEOTIDE SEQUENCE [LARGE SCALE GENOMIC DNA]</scope>
    <source>
        <strain evidence="6 7">JCM 18968</strain>
    </source>
</reference>
<evidence type="ECO:0000313" key="6">
    <source>
        <dbReference type="EMBL" id="OSQ44279.1"/>
    </source>
</evidence>
<dbReference type="RefSeq" id="WP_085620778.1">
    <property type="nucleotide sequence ID" value="NZ_JFKB01000020.1"/>
</dbReference>
<accession>A0A1Y2L6P8</accession>
<dbReference type="Pfam" id="PF00781">
    <property type="entry name" value="DAGK_cat"/>
    <property type="match status" value="1"/>
</dbReference>
<dbReference type="InterPro" id="IPR001206">
    <property type="entry name" value="Diacylglycerol_kinase_cat_dom"/>
</dbReference>
<dbReference type="InterPro" id="IPR050187">
    <property type="entry name" value="Lipid_Phosphate_FormReg"/>
</dbReference>
<evidence type="ECO:0000313" key="7">
    <source>
        <dbReference type="Proteomes" id="UP000193396"/>
    </source>
</evidence>
<dbReference type="SUPFAM" id="SSF111331">
    <property type="entry name" value="NAD kinase/diacylglycerol kinase-like"/>
    <property type="match status" value="1"/>
</dbReference>
<dbReference type="AlphaFoldDB" id="A0A1Y2L6P8"/>
<dbReference type="GO" id="GO:0005524">
    <property type="term" value="F:ATP binding"/>
    <property type="evidence" value="ECO:0007669"/>
    <property type="project" value="UniProtKB-KW"/>
</dbReference>
<dbReference type="PANTHER" id="PTHR12358">
    <property type="entry name" value="SPHINGOSINE KINASE"/>
    <property type="match status" value="1"/>
</dbReference>
<dbReference type="InterPro" id="IPR017438">
    <property type="entry name" value="ATP-NAD_kinase_N"/>
</dbReference>
<keyword evidence="7" id="KW-1185">Reference proteome</keyword>
<evidence type="ECO:0000256" key="1">
    <source>
        <dbReference type="ARBA" id="ARBA00022679"/>
    </source>
</evidence>
<sequence>MKSTDLSGKVCILLTRHKMPDEWRNNGAEPLRAVFEDAGYTAELELCDDPGAINAYIETACVPGDVVAIGGGDGTINAVIDTVIKAGVIMIPLPLGTANDFARSLYIPDDILMAARAAINGQIAMLDIGRVNGQSFVNAASIGVPADARKRIDPDLKRWTGAISYAVANWQSWHEMKPLDLTVTCGNASPQDLKLRQLTVTNGQYFGGGLRPRENKRLDDGKLHMFAIQADVDTLSGMDIAAELLFGSVDDSRYAISRECDRIQVDGAKGEPILADGEIIGELPACFELEAKVLPVFAPKAFQNETDKTGLFDGHQIVNDITLDAVGLSFRLYAVYPMASDSQLKSICHDAANHLRDINRRLELALRPYGLPTSSLDPDLQSLEQLRDRAMSWMLSDADQRLARGLLTQSGQIAAALENCPMDKIPDDISQPLSDMLALIADMEKRLETIET</sequence>
<gene>
    <name evidence="6" type="ORF">TALK_19200</name>
</gene>
<evidence type="ECO:0000256" key="4">
    <source>
        <dbReference type="ARBA" id="ARBA00022840"/>
    </source>
</evidence>
<evidence type="ECO:0000256" key="3">
    <source>
        <dbReference type="ARBA" id="ARBA00022777"/>
    </source>
</evidence>
<keyword evidence="2" id="KW-0547">Nucleotide-binding</keyword>